<dbReference type="PANTHER" id="PTHR46368:SF4">
    <property type="entry name" value="OS10G0403700 PROTEIN"/>
    <property type="match status" value="1"/>
</dbReference>
<evidence type="ECO:0000313" key="3">
    <source>
        <dbReference type="Proteomes" id="UP001359559"/>
    </source>
</evidence>
<gene>
    <name evidence="2" type="ORF">RJT34_16550</name>
</gene>
<reference evidence="2 3" key="1">
    <citation type="submission" date="2024-01" db="EMBL/GenBank/DDBJ databases">
        <title>The genomes of 5 underutilized Papilionoideae crops provide insights into root nodulation and disease resistance.</title>
        <authorList>
            <person name="Yuan L."/>
        </authorList>
    </citation>
    <scope>NUCLEOTIDE SEQUENCE [LARGE SCALE GENOMIC DNA]</scope>
    <source>
        <strain evidence="2">LY-2023</strain>
        <tissue evidence="2">Leaf</tissue>
    </source>
</reference>
<dbReference type="AlphaFoldDB" id="A0AAN9J7M5"/>
<comment type="caution">
    <text evidence="2">The sequence shown here is derived from an EMBL/GenBank/DDBJ whole genome shotgun (WGS) entry which is preliminary data.</text>
</comment>
<feature type="domain" description="Gfo/Idh/MocA-like oxidoreductase N-terminal" evidence="1">
    <location>
        <begin position="7"/>
        <end position="126"/>
    </location>
</feature>
<keyword evidence="3" id="KW-1185">Reference proteome</keyword>
<dbReference type="GO" id="GO:0000166">
    <property type="term" value="F:nucleotide binding"/>
    <property type="evidence" value="ECO:0007669"/>
    <property type="project" value="InterPro"/>
</dbReference>
<dbReference type="EMBL" id="JAYKXN010000004">
    <property type="protein sequence ID" value="KAK7293677.1"/>
    <property type="molecule type" value="Genomic_DNA"/>
</dbReference>
<dbReference type="Gene3D" id="3.40.50.720">
    <property type="entry name" value="NAD(P)-binding Rossmann-like Domain"/>
    <property type="match status" value="1"/>
</dbReference>
<organism evidence="2 3">
    <name type="scientific">Clitoria ternatea</name>
    <name type="common">Butterfly pea</name>
    <dbReference type="NCBI Taxonomy" id="43366"/>
    <lineage>
        <taxon>Eukaryota</taxon>
        <taxon>Viridiplantae</taxon>
        <taxon>Streptophyta</taxon>
        <taxon>Embryophyta</taxon>
        <taxon>Tracheophyta</taxon>
        <taxon>Spermatophyta</taxon>
        <taxon>Magnoliopsida</taxon>
        <taxon>eudicotyledons</taxon>
        <taxon>Gunneridae</taxon>
        <taxon>Pentapetalae</taxon>
        <taxon>rosids</taxon>
        <taxon>fabids</taxon>
        <taxon>Fabales</taxon>
        <taxon>Fabaceae</taxon>
        <taxon>Papilionoideae</taxon>
        <taxon>50 kb inversion clade</taxon>
        <taxon>NPAAA clade</taxon>
        <taxon>indigoferoid/millettioid clade</taxon>
        <taxon>Phaseoleae</taxon>
        <taxon>Clitoria</taxon>
    </lineage>
</organism>
<dbReference type="SUPFAM" id="SSF51735">
    <property type="entry name" value="NAD(P)-binding Rossmann-fold domains"/>
    <property type="match status" value="1"/>
</dbReference>
<dbReference type="InterPro" id="IPR000683">
    <property type="entry name" value="Gfo/Idh/MocA-like_OxRdtase_N"/>
</dbReference>
<evidence type="ECO:0000259" key="1">
    <source>
        <dbReference type="Pfam" id="PF01408"/>
    </source>
</evidence>
<proteinExistence type="predicted"/>
<dbReference type="Pfam" id="PF01408">
    <property type="entry name" value="GFO_IDH_MocA"/>
    <property type="match status" value="1"/>
</dbReference>
<dbReference type="PANTHER" id="PTHR46368">
    <property type="match status" value="1"/>
</dbReference>
<sequence>MVKTLKIQFGIIGCADIACKVSHVINLAPNATFHAVGSHSLNKARAFAVANGFPEGAKVYGLYEAVLDDPDIDAVYMSLPTSLHLRWVSLAARKKKHVLLEKPMVLSASEFKEIIEACESNGLQLMDGNDSGQPIRETALSLPLDPINLLFLLGQRSTNSVDLPCCQSTILLIMYTSSLYDESFLIFIAKLANEELILSSLLEQYILLNRGDFHNWSIDNLIVKRLMMEYSFPPNKADILSHESLFIVGILSLVLHLSTKEALEVTSKAILFNTYIILMVNTIVCGASMKGQFWLTTTREQAQEKL</sequence>
<name>A0AAN9J7M5_CLITE</name>
<dbReference type="Proteomes" id="UP001359559">
    <property type="component" value="Unassembled WGS sequence"/>
</dbReference>
<evidence type="ECO:0000313" key="2">
    <source>
        <dbReference type="EMBL" id="KAK7293677.1"/>
    </source>
</evidence>
<dbReference type="InterPro" id="IPR036291">
    <property type="entry name" value="NAD(P)-bd_dom_sf"/>
</dbReference>
<accession>A0AAN9J7M5</accession>
<protein>
    <recommendedName>
        <fullName evidence="1">Gfo/Idh/MocA-like oxidoreductase N-terminal domain-containing protein</fullName>
    </recommendedName>
</protein>